<name>A0A561B2N7_9ACTN</name>
<protein>
    <submittedName>
        <fullName evidence="1">Uncharacterized protein</fullName>
    </submittedName>
</protein>
<proteinExistence type="predicted"/>
<reference evidence="1 2" key="1">
    <citation type="submission" date="2019-06" db="EMBL/GenBank/DDBJ databases">
        <title>Sequencing the genomes of 1000 actinobacteria strains.</title>
        <authorList>
            <person name="Klenk H.-P."/>
        </authorList>
    </citation>
    <scope>NUCLEOTIDE SEQUENCE [LARGE SCALE GENOMIC DNA]</scope>
    <source>
        <strain evidence="1 2">DSM 24683</strain>
    </source>
</reference>
<organism evidence="1 2">
    <name type="scientific">Kribbella amoyensis</name>
    <dbReference type="NCBI Taxonomy" id="996641"/>
    <lineage>
        <taxon>Bacteria</taxon>
        <taxon>Bacillati</taxon>
        <taxon>Actinomycetota</taxon>
        <taxon>Actinomycetes</taxon>
        <taxon>Propionibacteriales</taxon>
        <taxon>Kribbellaceae</taxon>
        <taxon>Kribbella</taxon>
    </lineage>
</organism>
<keyword evidence="2" id="KW-1185">Reference proteome</keyword>
<dbReference type="Proteomes" id="UP000318380">
    <property type="component" value="Unassembled WGS sequence"/>
</dbReference>
<gene>
    <name evidence="1" type="ORF">FB561_6987</name>
</gene>
<evidence type="ECO:0000313" key="2">
    <source>
        <dbReference type="Proteomes" id="UP000318380"/>
    </source>
</evidence>
<evidence type="ECO:0000313" key="1">
    <source>
        <dbReference type="EMBL" id="TWD73102.1"/>
    </source>
</evidence>
<comment type="caution">
    <text evidence="1">The sequence shown here is derived from an EMBL/GenBank/DDBJ whole genome shotgun (WGS) entry which is preliminary data.</text>
</comment>
<accession>A0A561B2N7</accession>
<dbReference type="AlphaFoldDB" id="A0A561B2N7"/>
<sequence>MGPTDVVGEWEDFVESCTEGYLDDIYEFNNDLDIRALIERLLNDRNLARFQQMGWVRAQVSEVDEKYRAILRPEIDRPTRPWWEARLPRLAGAELAEEFRLRYGVEVEVVND</sequence>
<dbReference type="EMBL" id="VIVK01000003">
    <property type="protein sequence ID" value="TWD73102.1"/>
    <property type="molecule type" value="Genomic_DNA"/>
</dbReference>